<dbReference type="Proteomes" id="UP001186974">
    <property type="component" value="Unassembled WGS sequence"/>
</dbReference>
<gene>
    <name evidence="1" type="ORF">LTS18_013292</name>
</gene>
<keyword evidence="2" id="KW-1185">Reference proteome</keyword>
<evidence type="ECO:0000313" key="2">
    <source>
        <dbReference type="Proteomes" id="UP001186974"/>
    </source>
</evidence>
<comment type="caution">
    <text evidence="1">The sequence shown here is derived from an EMBL/GenBank/DDBJ whole genome shotgun (WGS) entry which is preliminary data.</text>
</comment>
<evidence type="ECO:0000313" key="1">
    <source>
        <dbReference type="EMBL" id="KAK3080772.1"/>
    </source>
</evidence>
<dbReference type="EMBL" id="JAWDJW010000409">
    <property type="protein sequence ID" value="KAK3080772.1"/>
    <property type="molecule type" value="Genomic_DNA"/>
</dbReference>
<protein>
    <submittedName>
        <fullName evidence="1">Uncharacterized protein</fullName>
    </submittedName>
</protein>
<accession>A0ACC3DVN7</accession>
<name>A0ACC3DVN7_9PEZI</name>
<organism evidence="1 2">
    <name type="scientific">Coniosporium uncinatum</name>
    <dbReference type="NCBI Taxonomy" id="93489"/>
    <lineage>
        <taxon>Eukaryota</taxon>
        <taxon>Fungi</taxon>
        <taxon>Dikarya</taxon>
        <taxon>Ascomycota</taxon>
        <taxon>Pezizomycotina</taxon>
        <taxon>Dothideomycetes</taxon>
        <taxon>Dothideomycetes incertae sedis</taxon>
        <taxon>Coniosporium</taxon>
    </lineage>
</organism>
<sequence length="131" mass="13894">MESYGRGGAGNMSKNAQQPVTQEDFTTPTIKQGNYTTGRGGTGNMAKNDPARPELARAAQDVEGPVYHKDNDGPIRFGRGGAANVIHKDGDLKVPGATNRAPGAIKERRLSETLADRGKGMLNKLMGGEKK</sequence>
<proteinExistence type="predicted"/>
<reference evidence="1" key="1">
    <citation type="submission" date="2024-09" db="EMBL/GenBank/DDBJ databases">
        <title>Black Yeasts Isolated from many extreme environments.</title>
        <authorList>
            <person name="Coleine C."/>
            <person name="Stajich J.E."/>
            <person name="Selbmann L."/>
        </authorList>
    </citation>
    <scope>NUCLEOTIDE SEQUENCE</scope>
    <source>
        <strain evidence="1">CCFEE 5737</strain>
    </source>
</reference>